<evidence type="ECO:0000256" key="1">
    <source>
        <dbReference type="SAM" id="MobiDB-lite"/>
    </source>
</evidence>
<dbReference type="Proteomes" id="UP000546213">
    <property type="component" value="Unassembled WGS sequence"/>
</dbReference>
<evidence type="ECO:0000313" key="3">
    <source>
        <dbReference type="EMBL" id="KAF5589477.1"/>
    </source>
</evidence>
<sequence>MAPASTFEAEDEPGPHSPAESVSSTVSADGEAAIRNVGRKSLAREIEDCLERENRNRNEDTQPVVEFSIEHAVSNWFLGCQIEDLPSEPSIGEIWEIKKRVYAEKHNRDAPEMTLATTVVAMIICSLLILAIAHYTY</sequence>
<dbReference type="EMBL" id="JAAOAS010000154">
    <property type="protein sequence ID" value="KAF5589477.1"/>
    <property type="molecule type" value="Genomic_DNA"/>
</dbReference>
<reference evidence="3 4" key="1">
    <citation type="submission" date="2020-05" db="EMBL/GenBank/DDBJ databases">
        <title>Identification and distribution of gene clusters putatively required for synthesis of sphingolipid metabolism inhibitors in phylogenetically diverse species of the filamentous fungus Fusarium.</title>
        <authorList>
            <person name="Kim H.-S."/>
            <person name="Busman M."/>
            <person name="Brown D.W."/>
            <person name="Divon H."/>
            <person name="Uhlig S."/>
            <person name="Proctor R.H."/>
        </authorList>
    </citation>
    <scope>NUCLEOTIDE SEQUENCE [LARGE SCALE GENOMIC DNA]</scope>
    <source>
        <strain evidence="3 4">NRRL 36939</strain>
    </source>
</reference>
<keyword evidence="2" id="KW-1133">Transmembrane helix</keyword>
<keyword evidence="4" id="KW-1185">Reference proteome</keyword>
<feature type="region of interest" description="Disordered" evidence="1">
    <location>
        <begin position="1"/>
        <end position="31"/>
    </location>
</feature>
<keyword evidence="2" id="KW-0812">Transmembrane</keyword>
<evidence type="ECO:0000313" key="4">
    <source>
        <dbReference type="Proteomes" id="UP000546213"/>
    </source>
</evidence>
<name>A0A8H5P425_9HYPO</name>
<gene>
    <name evidence="3" type="ORF">FPCIR_6784</name>
</gene>
<evidence type="ECO:0000256" key="2">
    <source>
        <dbReference type="SAM" id="Phobius"/>
    </source>
</evidence>
<organism evidence="3 4">
    <name type="scientific">Fusarium pseudocircinatum</name>
    <dbReference type="NCBI Taxonomy" id="56676"/>
    <lineage>
        <taxon>Eukaryota</taxon>
        <taxon>Fungi</taxon>
        <taxon>Dikarya</taxon>
        <taxon>Ascomycota</taxon>
        <taxon>Pezizomycotina</taxon>
        <taxon>Sordariomycetes</taxon>
        <taxon>Hypocreomycetidae</taxon>
        <taxon>Hypocreales</taxon>
        <taxon>Nectriaceae</taxon>
        <taxon>Fusarium</taxon>
        <taxon>Fusarium fujikuroi species complex</taxon>
    </lineage>
</organism>
<protein>
    <submittedName>
        <fullName evidence="3">Uncharacterized protein</fullName>
    </submittedName>
</protein>
<accession>A0A8H5P425</accession>
<proteinExistence type="predicted"/>
<comment type="caution">
    <text evidence="3">The sequence shown here is derived from an EMBL/GenBank/DDBJ whole genome shotgun (WGS) entry which is preliminary data.</text>
</comment>
<dbReference type="OrthoDB" id="5101629at2759"/>
<dbReference type="AlphaFoldDB" id="A0A8H5P425"/>
<feature type="transmembrane region" description="Helical" evidence="2">
    <location>
        <begin position="115"/>
        <end position="135"/>
    </location>
</feature>
<keyword evidence="2" id="KW-0472">Membrane</keyword>